<feature type="region of interest" description="Disordered" evidence="2">
    <location>
        <begin position="181"/>
        <end position="201"/>
    </location>
</feature>
<evidence type="ECO:0000256" key="1">
    <source>
        <dbReference type="ARBA" id="ARBA00023172"/>
    </source>
</evidence>
<keyword evidence="1" id="KW-0233">DNA recombination</keyword>
<dbReference type="SUPFAM" id="SSF56349">
    <property type="entry name" value="DNA breaking-rejoining enzymes"/>
    <property type="match status" value="1"/>
</dbReference>
<evidence type="ECO:0008006" key="5">
    <source>
        <dbReference type="Google" id="ProtNLM"/>
    </source>
</evidence>
<evidence type="ECO:0000256" key="2">
    <source>
        <dbReference type="SAM" id="MobiDB-lite"/>
    </source>
</evidence>
<name>A0ABS3SEN9_9CELL</name>
<organism evidence="3 4">
    <name type="scientific">Cellulomonas fengjieae</name>
    <dbReference type="NCBI Taxonomy" id="2819978"/>
    <lineage>
        <taxon>Bacteria</taxon>
        <taxon>Bacillati</taxon>
        <taxon>Actinomycetota</taxon>
        <taxon>Actinomycetes</taxon>
        <taxon>Micrococcales</taxon>
        <taxon>Cellulomonadaceae</taxon>
        <taxon>Cellulomonas</taxon>
    </lineage>
</organism>
<proteinExistence type="predicted"/>
<accession>A0ABS3SEN9</accession>
<gene>
    <name evidence="3" type="ORF">J4035_05680</name>
</gene>
<sequence length="445" mass="49662">MTRRDGVLVGNGHVTLHEPTASKPNYRLDYVDETGRRRQPSVGRSPAAALERAKRIDAALSRRRGGDDERSLGDLLGEYLSTPVNRQRSPHGRLTGRTWQPNQFSSVTRDLRRAVKGLEDMAAWQVDRSVIDAMRTACGTPGQVTQMTGRVRGFLRWCEEQGALSAEQVGLLPATLAPVKRPRFSQPEPRSARPHQAPLQGRSELYVDEEDCPPRSEVLSLAAELGRAAPSWGELAVHTAVAAGPRQGEQFQLRANDIRPYGADDYDIHIDHQWSDTPGRRAAPKHRKRRVVPISPVTRDGYPLLQALLDRAEQARVEQAEGRNPEALLFPAPGGGMWWPSGLSSDLLVPAMKAAGWTFTMVHETRTLRNGTSKVVAVTQMDRTWHSLRHRFARDMIDYFEIKEGALMAIGGWATLEVIQARYYRTGAEHVEMARHALGREHPES</sequence>
<comment type="caution">
    <text evidence="3">The sequence shown here is derived from an EMBL/GenBank/DDBJ whole genome shotgun (WGS) entry which is preliminary data.</text>
</comment>
<protein>
    <recommendedName>
        <fullName evidence="5">Tyr recombinase domain-containing protein</fullName>
    </recommendedName>
</protein>
<dbReference type="Proteomes" id="UP000678317">
    <property type="component" value="Unassembled WGS sequence"/>
</dbReference>
<dbReference type="Gene3D" id="1.10.443.10">
    <property type="entry name" value="Intergrase catalytic core"/>
    <property type="match status" value="1"/>
</dbReference>
<keyword evidence="4" id="KW-1185">Reference proteome</keyword>
<evidence type="ECO:0000313" key="4">
    <source>
        <dbReference type="Proteomes" id="UP000678317"/>
    </source>
</evidence>
<reference evidence="3 4" key="1">
    <citation type="submission" date="2021-03" db="EMBL/GenBank/DDBJ databases">
        <title>novel species in genus Cellulomonas.</title>
        <authorList>
            <person name="Zhang G."/>
        </authorList>
    </citation>
    <scope>NUCLEOTIDE SEQUENCE [LARGE SCALE GENOMIC DNA]</scope>
    <source>
        <strain evidence="4">zg-ZUI188</strain>
    </source>
</reference>
<dbReference type="InterPro" id="IPR013762">
    <property type="entry name" value="Integrase-like_cat_sf"/>
</dbReference>
<dbReference type="RefSeq" id="WP_208288961.1">
    <property type="nucleotide sequence ID" value="NZ_CP074404.1"/>
</dbReference>
<dbReference type="InterPro" id="IPR011010">
    <property type="entry name" value="DNA_brk_join_enz"/>
</dbReference>
<dbReference type="EMBL" id="JAGFBM010000001">
    <property type="protein sequence ID" value="MBO3084122.1"/>
    <property type="molecule type" value="Genomic_DNA"/>
</dbReference>
<feature type="region of interest" description="Disordered" evidence="2">
    <location>
        <begin position="1"/>
        <end position="21"/>
    </location>
</feature>
<evidence type="ECO:0000313" key="3">
    <source>
        <dbReference type="EMBL" id="MBO3084122.1"/>
    </source>
</evidence>